<sequence>MVVDPLEELIYGWNGTSGVDEETNEATFVDFVEETNYWNMFWDQLSSTMWNECGMSTLWMDHELITSEFSESGLSRKCVASLDDMCTLFQFVDGCLPVLVTSRVLFHC</sequence>
<comment type="caution">
    <text evidence="1">The sequence shown here is derived from an EMBL/GenBank/DDBJ whole genome shotgun (WGS) entry which is preliminary data.</text>
</comment>
<organism evidence="1 2">
    <name type="scientific">Salvia divinorum</name>
    <name type="common">Maria pastora</name>
    <name type="synonym">Diviner's sage</name>
    <dbReference type="NCBI Taxonomy" id="28513"/>
    <lineage>
        <taxon>Eukaryota</taxon>
        <taxon>Viridiplantae</taxon>
        <taxon>Streptophyta</taxon>
        <taxon>Embryophyta</taxon>
        <taxon>Tracheophyta</taxon>
        <taxon>Spermatophyta</taxon>
        <taxon>Magnoliopsida</taxon>
        <taxon>eudicotyledons</taxon>
        <taxon>Gunneridae</taxon>
        <taxon>Pentapetalae</taxon>
        <taxon>asterids</taxon>
        <taxon>lamiids</taxon>
        <taxon>Lamiales</taxon>
        <taxon>Lamiaceae</taxon>
        <taxon>Nepetoideae</taxon>
        <taxon>Mentheae</taxon>
        <taxon>Salviinae</taxon>
        <taxon>Salvia</taxon>
        <taxon>Salvia subgen. Calosphace</taxon>
    </lineage>
</organism>
<protein>
    <submittedName>
        <fullName evidence="1">Nuclease HARBI1</fullName>
    </submittedName>
</protein>
<evidence type="ECO:0000313" key="1">
    <source>
        <dbReference type="EMBL" id="KAL1558993.1"/>
    </source>
</evidence>
<dbReference type="AlphaFoldDB" id="A0ABD1HTZ5"/>
<proteinExistence type="predicted"/>
<accession>A0ABD1HTZ5</accession>
<name>A0ABD1HTZ5_SALDI</name>
<dbReference type="Proteomes" id="UP001567538">
    <property type="component" value="Unassembled WGS sequence"/>
</dbReference>
<evidence type="ECO:0000313" key="2">
    <source>
        <dbReference type="Proteomes" id="UP001567538"/>
    </source>
</evidence>
<dbReference type="EMBL" id="JBEAFC010000004">
    <property type="protein sequence ID" value="KAL1558993.1"/>
    <property type="molecule type" value="Genomic_DNA"/>
</dbReference>
<keyword evidence="2" id="KW-1185">Reference proteome</keyword>
<reference evidence="1 2" key="1">
    <citation type="submission" date="2024-06" db="EMBL/GenBank/DDBJ databases">
        <title>A chromosome level genome sequence of Diviner's sage (Salvia divinorum).</title>
        <authorList>
            <person name="Ford S.A."/>
            <person name="Ro D.-K."/>
            <person name="Ness R.W."/>
            <person name="Phillips M.A."/>
        </authorList>
    </citation>
    <scope>NUCLEOTIDE SEQUENCE [LARGE SCALE GENOMIC DNA]</scope>
    <source>
        <strain evidence="1">SAF-2024a</strain>
        <tissue evidence="1">Leaf</tissue>
    </source>
</reference>
<gene>
    <name evidence="1" type="ORF">AAHA92_09387</name>
</gene>